<evidence type="ECO:0000313" key="1">
    <source>
        <dbReference type="EMBL" id="ALT05380.1"/>
    </source>
</evidence>
<name>A0A140C309_CLOBO</name>
<evidence type="ECO:0000313" key="2">
    <source>
        <dbReference type="EMBL" id="ALT05891.1"/>
    </source>
</evidence>
<accession>A0A140C309</accession>
<proteinExistence type="predicted"/>
<geneLocation type="plasmid" evidence="2">
    <name>pFI1111E1</name>
</geneLocation>
<dbReference type="EMBL" id="KT897275">
    <property type="protein sequence ID" value="ALT05380.1"/>
    <property type="molecule type" value="Genomic_DNA"/>
</dbReference>
<keyword evidence="2" id="KW-0614">Plasmid</keyword>
<organism evidence="2">
    <name type="scientific">Clostridium botulinum</name>
    <dbReference type="NCBI Taxonomy" id="1491"/>
    <lineage>
        <taxon>Bacteria</taxon>
        <taxon>Bacillati</taxon>
        <taxon>Bacillota</taxon>
        <taxon>Clostridia</taxon>
        <taxon>Eubacteriales</taxon>
        <taxon>Clostridiaceae</taxon>
        <taxon>Clostridium</taxon>
    </lineage>
</organism>
<sequence>MNMAKVTFKDNTVKCVTAKQLQFILGIKGIKEKIFTYEFI</sequence>
<dbReference type="EMBL" id="KT897280">
    <property type="protein sequence ID" value="ALT05891.1"/>
    <property type="molecule type" value="Genomic_DNA"/>
</dbReference>
<reference evidence="2" key="1">
    <citation type="journal article" date="2016" name="Genome Biol. Evol.">
        <title>Evolution of chromosomal Clostridium botulinum type E neurotoxin gene clusters: evidence provided by their rare plasmid borne counterparts.</title>
        <authorList>
            <person name="Carter A.T."/>
            <person name="Austin J.W."/>
            <person name="Weedmark K.A."/>
            <person name="Peck M.W."/>
        </authorList>
    </citation>
    <scope>NUCLEOTIDE SEQUENCE</scope>
    <source>
        <strain evidence="2">FI1111E1</strain>
        <strain evidence="1">IFR 12/29</strain>
        <plasmid evidence="1">p12/29</plasmid>
        <plasmid evidence="2">pFI1111E1</plasmid>
    </source>
</reference>
<dbReference type="AlphaFoldDB" id="A0A140C309"/>
<protein>
    <submittedName>
        <fullName evidence="2">Uncharacterized protein</fullName>
    </submittedName>
</protein>
<geneLocation type="plasmid" evidence="1">
    <name>p12/29</name>
</geneLocation>